<dbReference type="SFLD" id="SFLDG01182">
    <property type="entry name" value="Prostaglandin_E_synthase_like"/>
    <property type="match status" value="1"/>
</dbReference>
<feature type="transmembrane region" description="Helical" evidence="4">
    <location>
        <begin position="45"/>
        <end position="66"/>
    </location>
</feature>
<dbReference type="GO" id="GO:0005739">
    <property type="term" value="C:mitochondrion"/>
    <property type="evidence" value="ECO:0007669"/>
    <property type="project" value="TreeGrafter"/>
</dbReference>
<dbReference type="PROSITE" id="PS00195">
    <property type="entry name" value="GLUTAREDOXIN_1"/>
    <property type="match status" value="1"/>
</dbReference>
<dbReference type="Gene3D" id="3.40.30.10">
    <property type="entry name" value="Glutaredoxin"/>
    <property type="match status" value="1"/>
</dbReference>
<keyword evidence="4" id="KW-1133">Transmembrane helix</keyword>
<evidence type="ECO:0000256" key="2">
    <source>
        <dbReference type="ARBA" id="ARBA00007409"/>
    </source>
</evidence>
<dbReference type="Pfam" id="PF00462">
    <property type="entry name" value="Glutaredoxin"/>
    <property type="match status" value="1"/>
</dbReference>
<dbReference type="EMBL" id="WJQU01000002">
    <property type="protein sequence ID" value="KAJ6640639.1"/>
    <property type="molecule type" value="Genomic_DNA"/>
</dbReference>
<dbReference type="CDD" id="cd03197">
    <property type="entry name" value="GST_C_mPGES2"/>
    <property type="match status" value="1"/>
</dbReference>
<dbReference type="SFLD" id="SFLDS00019">
    <property type="entry name" value="Glutathione_Transferase_(cytos"/>
    <property type="match status" value="1"/>
</dbReference>
<reference evidence="6" key="1">
    <citation type="submission" date="2022-07" db="EMBL/GenBank/DDBJ databases">
        <authorList>
            <person name="Trinca V."/>
            <person name="Uliana J.V.C."/>
            <person name="Torres T.T."/>
            <person name="Ward R.J."/>
            <person name="Monesi N."/>
        </authorList>
    </citation>
    <scope>NUCLEOTIDE SEQUENCE</scope>
    <source>
        <strain evidence="6">HSMRA1968</strain>
        <tissue evidence="6">Whole embryos</tissue>
    </source>
</reference>
<protein>
    <submittedName>
        <fullName evidence="6">Prostaglandin E synthase 2</fullName>
    </submittedName>
</protein>
<dbReference type="PANTHER" id="PTHR12782:SF5">
    <property type="entry name" value="PROSTAGLANDIN E SYNTHASE 2"/>
    <property type="match status" value="1"/>
</dbReference>
<dbReference type="Proteomes" id="UP001151699">
    <property type="component" value="Chromosome B"/>
</dbReference>
<name>A0A9Q0MZ42_9DIPT</name>
<dbReference type="InterPro" id="IPR034335">
    <property type="entry name" value="PGES2_C"/>
</dbReference>
<dbReference type="AlphaFoldDB" id="A0A9Q0MZ42"/>
<dbReference type="InterPro" id="IPR036282">
    <property type="entry name" value="Glutathione-S-Trfase_C_sf"/>
</dbReference>
<proteinExistence type="inferred from homology"/>
<gene>
    <name evidence="6" type="primary">Ptges2</name>
    <name evidence="6" type="ORF">Bhyg_05570</name>
</gene>
<organism evidence="6 7">
    <name type="scientific">Pseudolycoriella hygida</name>
    <dbReference type="NCBI Taxonomy" id="35572"/>
    <lineage>
        <taxon>Eukaryota</taxon>
        <taxon>Metazoa</taxon>
        <taxon>Ecdysozoa</taxon>
        <taxon>Arthropoda</taxon>
        <taxon>Hexapoda</taxon>
        <taxon>Insecta</taxon>
        <taxon>Pterygota</taxon>
        <taxon>Neoptera</taxon>
        <taxon>Endopterygota</taxon>
        <taxon>Diptera</taxon>
        <taxon>Nematocera</taxon>
        <taxon>Sciaroidea</taxon>
        <taxon>Sciaridae</taxon>
        <taxon>Pseudolycoriella</taxon>
    </lineage>
</organism>
<accession>A0A9Q0MZ42</accession>
<feature type="domain" description="Glutaredoxin" evidence="5">
    <location>
        <begin position="108"/>
        <end position="158"/>
    </location>
</feature>
<dbReference type="Gene3D" id="6.20.200.30">
    <property type="match status" value="1"/>
</dbReference>
<sequence>MTTYNLWRGLSTGRRLTFQVLYRNYAQQIGTTGTTPVKRMSNTKLMVISMGVGGLIGAGYSGYLSLTSGGNNGLTTQTKPTVIDKFPDNVKITRKIYNPNDNTDLDLVLFQYQTCPFCCKVRAFLDSQGFSYSVVEVDAVLRQGIKWSKYKKVPMLLAKRKDGKYVQLTDSSMIISALSSFLLNTDQDIGQLVNFYPNVSFVDENNKEKTDVLNKYFLMFQEDRPPKSTTRESMEDERKWRTWVDNHLVHLISPNVYRTSSEARETFEWFSQAGEWDEHFPKWERNLMVHVGAFAMWAISKRLKKRHGLTDDVRIHLYEACDKWTNEIEKKKTKFFGGNEPNLADLNVFGVLNSMEGCEAFKDCLRNTKIGPWFNAMKEYVQNRRGTVLSQVDMQYLPN</sequence>
<dbReference type="InterPro" id="IPR040079">
    <property type="entry name" value="Glutathione_S-Trfase"/>
</dbReference>
<dbReference type="InterPro" id="IPR011767">
    <property type="entry name" value="GLR_AS"/>
</dbReference>
<evidence type="ECO:0000256" key="3">
    <source>
        <dbReference type="ARBA" id="ARBA00023098"/>
    </source>
</evidence>
<keyword evidence="7" id="KW-1185">Reference proteome</keyword>
<evidence type="ECO:0000313" key="6">
    <source>
        <dbReference type="EMBL" id="KAJ6640639.1"/>
    </source>
</evidence>
<dbReference type="Gene3D" id="1.20.1050.10">
    <property type="match status" value="1"/>
</dbReference>
<dbReference type="GO" id="GO:0006629">
    <property type="term" value="P:lipid metabolic process"/>
    <property type="evidence" value="ECO:0007669"/>
    <property type="project" value="UniProtKB-KW"/>
</dbReference>
<dbReference type="SUPFAM" id="SSF47616">
    <property type="entry name" value="GST C-terminal domain-like"/>
    <property type="match status" value="1"/>
</dbReference>
<dbReference type="InterPro" id="IPR034334">
    <property type="entry name" value="PGES2"/>
</dbReference>
<evidence type="ECO:0000256" key="1">
    <source>
        <dbReference type="ARBA" id="ARBA00002549"/>
    </source>
</evidence>
<evidence type="ECO:0000259" key="5">
    <source>
        <dbReference type="Pfam" id="PF00462"/>
    </source>
</evidence>
<keyword evidence="4" id="KW-0812">Transmembrane</keyword>
<evidence type="ECO:0000313" key="7">
    <source>
        <dbReference type="Proteomes" id="UP001151699"/>
    </source>
</evidence>
<dbReference type="PANTHER" id="PTHR12782">
    <property type="entry name" value="MICROSOMAL PROSTAGLANDIN E SYNTHASE-2"/>
    <property type="match status" value="1"/>
</dbReference>
<evidence type="ECO:0000256" key="4">
    <source>
        <dbReference type="SAM" id="Phobius"/>
    </source>
</evidence>
<comment type="caution">
    <text evidence="6">The sequence shown here is derived from an EMBL/GenBank/DDBJ whole genome shotgun (WGS) entry which is preliminary data.</text>
</comment>
<dbReference type="PROSITE" id="PS51354">
    <property type="entry name" value="GLUTAREDOXIN_2"/>
    <property type="match status" value="1"/>
</dbReference>
<comment type="similarity">
    <text evidence="2">Belongs to the GST superfamily.</text>
</comment>
<dbReference type="InterPro" id="IPR036249">
    <property type="entry name" value="Thioredoxin-like_sf"/>
</dbReference>
<comment type="function">
    <text evidence="1">Has a glutathione-disulfide oxidoreductase activity in the presence of NADPH and glutathione reductase. Reduces low molecular weight disulfides and proteins.</text>
</comment>
<dbReference type="OrthoDB" id="268479at2759"/>
<dbReference type="InterPro" id="IPR002109">
    <property type="entry name" value="Glutaredoxin"/>
</dbReference>
<keyword evidence="3" id="KW-0443">Lipid metabolism</keyword>
<dbReference type="SFLD" id="SFLDG01203">
    <property type="entry name" value="Prostaglandin_E_synthase_like1"/>
    <property type="match status" value="1"/>
</dbReference>
<dbReference type="GO" id="GO:0050220">
    <property type="term" value="F:prostaglandin-E synthase activity"/>
    <property type="evidence" value="ECO:0007669"/>
    <property type="project" value="InterPro"/>
</dbReference>
<keyword evidence="4" id="KW-0472">Membrane</keyword>
<dbReference type="SUPFAM" id="SSF52833">
    <property type="entry name" value="Thioredoxin-like"/>
    <property type="match status" value="1"/>
</dbReference>